<evidence type="ECO:0000313" key="2">
    <source>
        <dbReference type="EMBL" id="SEH04198.1"/>
    </source>
</evidence>
<feature type="domain" description="Dienelactone hydrolase" evidence="1">
    <location>
        <begin position="1"/>
        <end position="57"/>
    </location>
</feature>
<dbReference type="Pfam" id="PF01738">
    <property type="entry name" value="DLH"/>
    <property type="match status" value="1"/>
</dbReference>
<dbReference type="InterPro" id="IPR002925">
    <property type="entry name" value="Dienelactn_hydro"/>
</dbReference>
<evidence type="ECO:0000313" key="3">
    <source>
        <dbReference type="Proteomes" id="UP000236724"/>
    </source>
</evidence>
<proteinExistence type="predicted"/>
<dbReference type="EMBL" id="FMSV02000010">
    <property type="protein sequence ID" value="SEH04198.1"/>
    <property type="molecule type" value="Genomic_DNA"/>
</dbReference>
<organism evidence="2 3">
    <name type="scientific">Candidatus Venteria ishoeyi</name>
    <dbReference type="NCBI Taxonomy" id="1899563"/>
    <lineage>
        <taxon>Bacteria</taxon>
        <taxon>Pseudomonadati</taxon>
        <taxon>Pseudomonadota</taxon>
        <taxon>Gammaproteobacteria</taxon>
        <taxon>Thiotrichales</taxon>
        <taxon>Thiotrichaceae</taxon>
        <taxon>Venteria</taxon>
    </lineage>
</organism>
<keyword evidence="3" id="KW-1185">Reference proteome</keyword>
<protein>
    <submittedName>
        <fullName evidence="2">Dienelactone hydrolase family protein</fullName>
    </submittedName>
</protein>
<name>A0A1H6F212_9GAMM</name>
<dbReference type="GO" id="GO:0016787">
    <property type="term" value="F:hydrolase activity"/>
    <property type="evidence" value="ECO:0007669"/>
    <property type="project" value="UniProtKB-KW"/>
</dbReference>
<sequence length="59" mass="6987">MKEAEIDYLLVVYPEAKHSFTNPDADKFGEKFKMPLAYDENADKDSWQKLQVFLKDIFK</sequence>
<gene>
    <name evidence="2" type="ORF">MBHS_00043</name>
</gene>
<accession>A0A1H6F212</accession>
<dbReference type="Proteomes" id="UP000236724">
    <property type="component" value="Unassembled WGS sequence"/>
</dbReference>
<dbReference type="InterPro" id="IPR029058">
    <property type="entry name" value="AB_hydrolase_fold"/>
</dbReference>
<keyword evidence="2" id="KW-0378">Hydrolase</keyword>
<evidence type="ECO:0000259" key="1">
    <source>
        <dbReference type="Pfam" id="PF01738"/>
    </source>
</evidence>
<dbReference type="Gene3D" id="3.40.50.1820">
    <property type="entry name" value="alpha/beta hydrolase"/>
    <property type="match status" value="1"/>
</dbReference>
<reference evidence="2 3" key="1">
    <citation type="submission" date="2016-10" db="EMBL/GenBank/DDBJ databases">
        <authorList>
            <person name="de Groot N.N."/>
        </authorList>
    </citation>
    <scope>NUCLEOTIDE SEQUENCE [LARGE SCALE GENOMIC DNA]</scope>
    <source>
        <strain evidence="2">MBHS1</strain>
    </source>
</reference>
<dbReference type="AlphaFoldDB" id="A0A1H6F212"/>